<dbReference type="InterPro" id="IPR001763">
    <property type="entry name" value="Rhodanese-like_dom"/>
</dbReference>
<dbReference type="RefSeq" id="XP_064854324.1">
    <property type="nucleotide sequence ID" value="XM_064998252.1"/>
</dbReference>
<dbReference type="PANTHER" id="PTHR10828">
    <property type="entry name" value="M-PHASE INDUCER PHOSPHATASE DUAL SPECIFICITY PHOSPHATASE CDC25"/>
    <property type="match status" value="1"/>
</dbReference>
<sequence>MSRYGITSLKYLEPQTLKAWIDASRSDHGKFAIVDVRDDDFAGGHIINCHHYPSRIFETKVHDVIEEVRGCQDIVFHCALSQQRGPSAALKFLRSLKDDDEFNVYVLRGGFFEWQRVYGKDKSVTLDYDSNYWKYY</sequence>
<dbReference type="SMART" id="SM00450">
    <property type="entry name" value="RHOD"/>
    <property type="match status" value="1"/>
</dbReference>
<dbReference type="AlphaFoldDB" id="A0AAV5QRA9"/>
<dbReference type="Gene3D" id="3.40.250.10">
    <property type="entry name" value="Rhodanese-like domain"/>
    <property type="match status" value="1"/>
</dbReference>
<dbReference type="PROSITE" id="PS50206">
    <property type="entry name" value="RHODANESE_3"/>
    <property type="match status" value="1"/>
</dbReference>
<dbReference type="GO" id="GO:0005737">
    <property type="term" value="C:cytoplasm"/>
    <property type="evidence" value="ECO:0007669"/>
    <property type="project" value="TreeGrafter"/>
</dbReference>
<evidence type="ECO:0000313" key="3">
    <source>
        <dbReference type="Proteomes" id="UP001360560"/>
    </source>
</evidence>
<dbReference type="SUPFAM" id="SSF52821">
    <property type="entry name" value="Rhodanese/Cell cycle control phosphatase"/>
    <property type="match status" value="1"/>
</dbReference>
<dbReference type="InterPro" id="IPR036873">
    <property type="entry name" value="Rhodanese-like_dom_sf"/>
</dbReference>
<accession>A0AAV5QRA9</accession>
<dbReference type="GeneID" id="90075303"/>
<dbReference type="GO" id="GO:0005634">
    <property type="term" value="C:nucleus"/>
    <property type="evidence" value="ECO:0007669"/>
    <property type="project" value="TreeGrafter"/>
</dbReference>
<protein>
    <submittedName>
        <fullName evidence="2">Phosphatase</fullName>
    </submittedName>
</protein>
<keyword evidence="3" id="KW-1185">Reference proteome</keyword>
<dbReference type="EMBL" id="BTFZ01000011">
    <property type="protein sequence ID" value="GMM37328.1"/>
    <property type="molecule type" value="Genomic_DNA"/>
</dbReference>
<dbReference type="GO" id="GO:0004725">
    <property type="term" value="F:protein tyrosine phosphatase activity"/>
    <property type="evidence" value="ECO:0007669"/>
    <property type="project" value="TreeGrafter"/>
</dbReference>
<organism evidence="2 3">
    <name type="scientific">Saccharomycopsis crataegensis</name>
    <dbReference type="NCBI Taxonomy" id="43959"/>
    <lineage>
        <taxon>Eukaryota</taxon>
        <taxon>Fungi</taxon>
        <taxon>Dikarya</taxon>
        <taxon>Ascomycota</taxon>
        <taxon>Saccharomycotina</taxon>
        <taxon>Saccharomycetes</taxon>
        <taxon>Saccharomycopsidaceae</taxon>
        <taxon>Saccharomycopsis</taxon>
    </lineage>
</organism>
<feature type="domain" description="Rhodanese" evidence="1">
    <location>
        <begin position="27"/>
        <end position="123"/>
    </location>
</feature>
<proteinExistence type="predicted"/>
<name>A0AAV5QRA9_9ASCO</name>
<dbReference type="Pfam" id="PF00581">
    <property type="entry name" value="Rhodanese"/>
    <property type="match status" value="1"/>
</dbReference>
<reference evidence="2 3" key="1">
    <citation type="journal article" date="2023" name="Elife">
        <title>Identification of key yeast species and microbe-microbe interactions impacting larval growth of Drosophila in the wild.</title>
        <authorList>
            <person name="Mure A."/>
            <person name="Sugiura Y."/>
            <person name="Maeda R."/>
            <person name="Honda K."/>
            <person name="Sakurai N."/>
            <person name="Takahashi Y."/>
            <person name="Watada M."/>
            <person name="Katoh T."/>
            <person name="Gotoh A."/>
            <person name="Gotoh Y."/>
            <person name="Taniguchi I."/>
            <person name="Nakamura K."/>
            <person name="Hayashi T."/>
            <person name="Katayama T."/>
            <person name="Uemura T."/>
            <person name="Hattori Y."/>
        </authorList>
    </citation>
    <scope>NUCLEOTIDE SEQUENCE [LARGE SCALE GENOMIC DNA]</scope>
    <source>
        <strain evidence="2 3">SC-9</strain>
    </source>
</reference>
<dbReference type="PANTHER" id="PTHR10828:SF38">
    <property type="entry name" value="ARSENICAL-RESISTANCE PROTEIN 2-RELATED"/>
    <property type="match status" value="1"/>
</dbReference>
<evidence type="ECO:0000313" key="2">
    <source>
        <dbReference type="EMBL" id="GMM37328.1"/>
    </source>
</evidence>
<evidence type="ECO:0000259" key="1">
    <source>
        <dbReference type="PROSITE" id="PS50206"/>
    </source>
</evidence>
<dbReference type="Proteomes" id="UP001360560">
    <property type="component" value="Unassembled WGS sequence"/>
</dbReference>
<comment type="caution">
    <text evidence="2">The sequence shown here is derived from an EMBL/GenBank/DDBJ whole genome shotgun (WGS) entry which is preliminary data.</text>
</comment>
<gene>
    <name evidence="2" type="ORF">DASC09_046530</name>
</gene>